<feature type="domain" description="Reverse transcriptase" evidence="1">
    <location>
        <begin position="84"/>
        <end position="221"/>
    </location>
</feature>
<dbReference type="PANTHER" id="PTHR24559">
    <property type="entry name" value="TRANSPOSON TY3-I GAG-POL POLYPROTEIN"/>
    <property type="match status" value="1"/>
</dbReference>
<keyword evidence="4" id="KW-1185">Reference proteome</keyword>
<dbReference type="InterPro" id="IPR000477">
    <property type="entry name" value="RT_dom"/>
</dbReference>
<proteinExistence type="predicted"/>
<evidence type="ECO:0000259" key="2">
    <source>
        <dbReference type="Pfam" id="PF17921"/>
    </source>
</evidence>
<dbReference type="InterPro" id="IPR043128">
    <property type="entry name" value="Rev_trsase/Diguanyl_cyclase"/>
</dbReference>
<comment type="caution">
    <text evidence="3">The sequence shown here is derived from an EMBL/GenBank/DDBJ whole genome shotgun (WGS) entry which is preliminary data.</text>
</comment>
<dbReference type="InterPro" id="IPR053134">
    <property type="entry name" value="RNA-dir_DNA_polymerase"/>
</dbReference>
<reference evidence="3" key="1">
    <citation type="submission" date="2018-05" db="EMBL/GenBank/DDBJ databases">
        <title>Draft genome of Mucuna pruriens seed.</title>
        <authorList>
            <person name="Nnadi N.E."/>
            <person name="Vos R."/>
            <person name="Hasami M.H."/>
            <person name="Devisetty U.K."/>
            <person name="Aguiy J.C."/>
        </authorList>
    </citation>
    <scope>NUCLEOTIDE SEQUENCE [LARGE SCALE GENOMIC DNA]</scope>
    <source>
        <strain evidence="3">JCA_2017</strain>
    </source>
</reference>
<dbReference type="OrthoDB" id="407598at2759"/>
<dbReference type="AlphaFoldDB" id="A0A371EDK7"/>
<dbReference type="InterPro" id="IPR043502">
    <property type="entry name" value="DNA/RNA_pol_sf"/>
</dbReference>
<evidence type="ECO:0000313" key="4">
    <source>
        <dbReference type="Proteomes" id="UP000257109"/>
    </source>
</evidence>
<dbReference type="CDD" id="cd01647">
    <property type="entry name" value="RT_LTR"/>
    <property type="match status" value="1"/>
</dbReference>
<feature type="non-terminal residue" evidence="3">
    <location>
        <position position="1"/>
    </location>
</feature>
<evidence type="ECO:0000259" key="1">
    <source>
        <dbReference type="Pfam" id="PF00078"/>
    </source>
</evidence>
<dbReference type="Pfam" id="PF17921">
    <property type="entry name" value="Integrase_H2C2"/>
    <property type="match status" value="1"/>
</dbReference>
<sequence>MSFFARESEIKKLFFSNQPMLDFQDFFLNEHHIDYIPRATLPNRPTYKSNPSETKKIQKQVNDLLSKGYVKESMSPYVIPVLLVPKKDGTWRMCVDCRAINKIIVKYKRLITRIDDMLDELHGSCYFSKIDLKSEYHQIRIREEDEWKTAFKIKYGLYEWLVMPFGITNAPMSSFLGKFVVYFDDILTYRKSLKEHLEQLRSVLHVLIKEKLYADNSKGMEVDEEKRMYALLSTLYVKLLGVKYVKEMYVINLDFAHIYVACEKVYIMSSIGNEFFMPKSSLRELLVKETHGGGLMGHFGIKRTLSTMHEHFY</sequence>
<organism evidence="3 4">
    <name type="scientific">Mucuna pruriens</name>
    <name type="common">Velvet bean</name>
    <name type="synonym">Dolichos pruriens</name>
    <dbReference type="NCBI Taxonomy" id="157652"/>
    <lineage>
        <taxon>Eukaryota</taxon>
        <taxon>Viridiplantae</taxon>
        <taxon>Streptophyta</taxon>
        <taxon>Embryophyta</taxon>
        <taxon>Tracheophyta</taxon>
        <taxon>Spermatophyta</taxon>
        <taxon>Magnoliopsida</taxon>
        <taxon>eudicotyledons</taxon>
        <taxon>Gunneridae</taxon>
        <taxon>Pentapetalae</taxon>
        <taxon>rosids</taxon>
        <taxon>fabids</taxon>
        <taxon>Fabales</taxon>
        <taxon>Fabaceae</taxon>
        <taxon>Papilionoideae</taxon>
        <taxon>50 kb inversion clade</taxon>
        <taxon>NPAAA clade</taxon>
        <taxon>indigoferoid/millettioid clade</taxon>
        <taxon>Phaseoleae</taxon>
        <taxon>Mucuna</taxon>
    </lineage>
</organism>
<protein>
    <submittedName>
        <fullName evidence="3">Uncharacterized protein</fullName>
    </submittedName>
</protein>
<dbReference type="SUPFAM" id="SSF56672">
    <property type="entry name" value="DNA/RNA polymerases"/>
    <property type="match status" value="1"/>
</dbReference>
<dbReference type="InterPro" id="IPR041588">
    <property type="entry name" value="Integrase_H2C2"/>
</dbReference>
<name>A0A371EDK7_MUCPR</name>
<gene>
    <name evidence="3" type="ORF">CR513_57366</name>
</gene>
<dbReference type="Gene3D" id="3.30.70.270">
    <property type="match status" value="1"/>
</dbReference>
<dbReference type="EMBL" id="QJKJ01014552">
    <property type="protein sequence ID" value="RDX64112.1"/>
    <property type="molecule type" value="Genomic_DNA"/>
</dbReference>
<dbReference type="Gene3D" id="3.10.10.10">
    <property type="entry name" value="HIV Type 1 Reverse Transcriptase, subunit A, domain 1"/>
    <property type="match status" value="1"/>
</dbReference>
<dbReference type="Gene3D" id="1.10.340.70">
    <property type="match status" value="1"/>
</dbReference>
<evidence type="ECO:0000313" key="3">
    <source>
        <dbReference type="EMBL" id="RDX64112.1"/>
    </source>
</evidence>
<dbReference type="Proteomes" id="UP000257109">
    <property type="component" value="Unassembled WGS sequence"/>
</dbReference>
<dbReference type="Pfam" id="PF00078">
    <property type="entry name" value="RVT_1"/>
    <property type="match status" value="1"/>
</dbReference>
<accession>A0A371EDK7</accession>
<feature type="domain" description="Integrase zinc-binding" evidence="2">
    <location>
        <begin position="279"/>
        <end position="313"/>
    </location>
</feature>
<dbReference type="PANTHER" id="PTHR24559:SF437">
    <property type="entry name" value="RNA-DIRECTED DNA POLYMERASE HOMOLOG"/>
    <property type="match status" value="1"/>
</dbReference>